<reference evidence="3 4" key="1">
    <citation type="journal article" date="2008" name="Nature">
        <title>The genome of the choanoflagellate Monosiga brevicollis and the origin of metazoans.</title>
        <authorList>
            <consortium name="JGI Sequencing"/>
            <person name="King N."/>
            <person name="Westbrook M.J."/>
            <person name="Young S.L."/>
            <person name="Kuo A."/>
            <person name="Abedin M."/>
            <person name="Chapman J."/>
            <person name="Fairclough S."/>
            <person name="Hellsten U."/>
            <person name="Isogai Y."/>
            <person name="Letunic I."/>
            <person name="Marr M."/>
            <person name="Pincus D."/>
            <person name="Putnam N."/>
            <person name="Rokas A."/>
            <person name="Wright K.J."/>
            <person name="Zuzow R."/>
            <person name="Dirks W."/>
            <person name="Good M."/>
            <person name="Goodstein D."/>
            <person name="Lemons D."/>
            <person name="Li W."/>
            <person name="Lyons J.B."/>
            <person name="Morris A."/>
            <person name="Nichols S."/>
            <person name="Richter D.J."/>
            <person name="Salamov A."/>
            <person name="Bork P."/>
            <person name="Lim W.A."/>
            <person name="Manning G."/>
            <person name="Miller W.T."/>
            <person name="McGinnis W."/>
            <person name="Shapiro H."/>
            <person name="Tjian R."/>
            <person name="Grigoriev I.V."/>
            <person name="Rokhsar D."/>
        </authorList>
    </citation>
    <scope>NUCLEOTIDE SEQUENCE [LARGE SCALE GENOMIC DNA]</scope>
    <source>
        <strain evidence="4">MX1 / ATCC 50154</strain>
    </source>
</reference>
<feature type="region of interest" description="Disordered" evidence="1">
    <location>
        <begin position="1"/>
        <end position="47"/>
    </location>
</feature>
<dbReference type="Pfam" id="PF14624">
    <property type="entry name" value="Vwaint"/>
    <property type="match status" value="1"/>
</dbReference>
<dbReference type="InterPro" id="IPR036465">
    <property type="entry name" value="vWFA_dom_sf"/>
</dbReference>
<feature type="compositionally biased region" description="Low complexity" evidence="1">
    <location>
        <begin position="146"/>
        <end position="163"/>
    </location>
</feature>
<dbReference type="KEGG" id="mbr:MONBRDRAFT_12793"/>
<dbReference type="EMBL" id="CH991587">
    <property type="protein sequence ID" value="EDQ84419.1"/>
    <property type="molecule type" value="Genomic_DNA"/>
</dbReference>
<keyword evidence="4" id="KW-1185">Reference proteome</keyword>
<dbReference type="Gene3D" id="3.40.50.410">
    <property type="entry name" value="von Willebrand factor, type A domain"/>
    <property type="match status" value="1"/>
</dbReference>
<dbReference type="RefSeq" id="XP_001750714.1">
    <property type="nucleotide sequence ID" value="XM_001750662.1"/>
</dbReference>
<dbReference type="CDD" id="cd00198">
    <property type="entry name" value="vWFA"/>
    <property type="match status" value="1"/>
</dbReference>
<organism evidence="3 4">
    <name type="scientific">Monosiga brevicollis</name>
    <name type="common">Choanoflagellate</name>
    <dbReference type="NCBI Taxonomy" id="81824"/>
    <lineage>
        <taxon>Eukaryota</taxon>
        <taxon>Choanoflagellata</taxon>
        <taxon>Craspedida</taxon>
        <taxon>Salpingoecidae</taxon>
        <taxon>Monosiga</taxon>
    </lineage>
</organism>
<accession>A9VDB9</accession>
<evidence type="ECO:0000256" key="1">
    <source>
        <dbReference type="SAM" id="MobiDB-lite"/>
    </source>
</evidence>
<gene>
    <name evidence="3" type="ORF">MONBRDRAFT_12793</name>
</gene>
<dbReference type="InterPro" id="IPR051266">
    <property type="entry name" value="CLCR"/>
</dbReference>
<sequence>MWEPVSDGHWVQEPESDPESETSDAGEDREKDPANTRPTDQHPQSTAPALSAQLYATSTADTLICALAASAASARDTPLHVCLVLDRSASMSVPVTARDREHAIVEYDITVMDMVKYAARVALHCLAPGDRISVVSFADQARIDVPPTTLPSTPTTTTTTTGPAAQGNSELAAVVAGIDQIAAEGRTNLWAGLRTALTLLREHHVPGTHNLCIALTDGVPNCHPALGYVEAQRAFQNDPDFRYVLNTIPFGYEDMDAKLLHQLALQGGGIMVNVPDCGMVGTVLTNMLANAKTTTHCDLALHDPHRLLNRRLPCRADVAYDRKLGRLALGCRPCASDDEDESEDLEDFEDVDHHTVLKLDLSHLLTLRAFNVRTGQVEEVPVPLADLELPESEEARTLLRDAVCAEVRQLNVLMAARRNHTASQQLAAFLEDHDVLDLDPELFIDLNEQVRQALAPNAYRRWGHTYLPSLVMAYTAHLRHNFKDPGVQHFGGSRFRQLAAQMSDIFDSLPVPQPSLHTGRRLPSLAVLNDCLGGCYTGDSLVTLADGTVCRCDAVRPGFCLAGGARVAYVMATACVSGREDLCLVAPGLSLTPWHPICRENEWFFPADRYPILRSQRCAFKYSFILDAPPSRGAVVVVGGVSTVALGGADQARAALPAARDPNAVLEHAFFGTTAVRRRVAELAPLSSSRVAGRYLVLQPHAFIRPTPSAPISDIDARAVVPLCITLNPAWLFNFSPRAVSQAAVPCA</sequence>
<dbReference type="OMA" id="QVCNSFK"/>
<dbReference type="InterPro" id="IPR039510">
    <property type="entry name" value="Vint_dom"/>
</dbReference>
<dbReference type="STRING" id="81824.A9VDB9"/>
<feature type="compositionally biased region" description="Polar residues" evidence="1">
    <location>
        <begin position="36"/>
        <end position="47"/>
    </location>
</feature>
<dbReference type="eggNOG" id="ENOG502REND">
    <property type="taxonomic scope" value="Eukaryota"/>
</dbReference>
<evidence type="ECO:0000259" key="2">
    <source>
        <dbReference type="PROSITE" id="PS50234"/>
    </source>
</evidence>
<evidence type="ECO:0000313" key="3">
    <source>
        <dbReference type="EMBL" id="EDQ84419.1"/>
    </source>
</evidence>
<dbReference type="AlphaFoldDB" id="A9VDB9"/>
<feature type="domain" description="VWFA" evidence="2">
    <location>
        <begin position="80"/>
        <end position="288"/>
    </location>
</feature>
<dbReference type="InterPro" id="IPR002035">
    <property type="entry name" value="VWF_A"/>
</dbReference>
<dbReference type="GeneID" id="5896006"/>
<dbReference type="InParanoid" id="A9VDB9"/>
<dbReference type="PANTHER" id="PTHR10579">
    <property type="entry name" value="CALCIUM-ACTIVATED CHLORIDE CHANNEL REGULATOR"/>
    <property type="match status" value="1"/>
</dbReference>
<dbReference type="SUPFAM" id="SSF53300">
    <property type="entry name" value="vWA-like"/>
    <property type="match status" value="1"/>
</dbReference>
<dbReference type="Pfam" id="PF14623">
    <property type="entry name" value="Vint"/>
    <property type="match status" value="1"/>
</dbReference>
<dbReference type="SMART" id="SM00327">
    <property type="entry name" value="VWA"/>
    <property type="match status" value="1"/>
</dbReference>
<evidence type="ECO:0000313" key="4">
    <source>
        <dbReference type="Proteomes" id="UP000001357"/>
    </source>
</evidence>
<feature type="compositionally biased region" description="Acidic residues" evidence="1">
    <location>
        <begin position="14"/>
        <end position="25"/>
    </location>
</feature>
<dbReference type="Proteomes" id="UP000001357">
    <property type="component" value="Unassembled WGS sequence"/>
</dbReference>
<protein>
    <recommendedName>
        <fullName evidence="2">VWFA domain-containing protein</fullName>
    </recommendedName>
</protein>
<dbReference type="Pfam" id="PF13519">
    <property type="entry name" value="VWA_2"/>
    <property type="match status" value="1"/>
</dbReference>
<dbReference type="PANTHER" id="PTHR10579:SF156">
    <property type="entry name" value="VWFA DOMAIN-CONTAINING PROTEIN"/>
    <property type="match status" value="1"/>
</dbReference>
<dbReference type="InterPro" id="IPR032838">
    <property type="entry name" value="Vwaint_dom"/>
</dbReference>
<proteinExistence type="predicted"/>
<name>A9VDB9_MONBE</name>
<dbReference type="PROSITE" id="PS50234">
    <property type="entry name" value="VWFA"/>
    <property type="match status" value="1"/>
</dbReference>
<feature type="region of interest" description="Disordered" evidence="1">
    <location>
        <begin position="145"/>
        <end position="165"/>
    </location>
</feature>